<dbReference type="PANTHER" id="PTHR30319:SF1">
    <property type="entry name" value="TRANSCRIPTIONAL REPRESSOR PAAX"/>
    <property type="match status" value="1"/>
</dbReference>
<sequence length="311" mass="34483">MLPNDCSHHRTSEPTSAYAVLVTRTDQVEPDMSSVAALDGGDAAESAPRPQSLMLSFFGIHVLGRQVALSSASIIEVLARVGVGEDAVRSTLTRMVRRDLLERHRRGRKMYFGLTPRAVEVLRDGHRRVWQTGAVNRAWDGTWTIVGFSLPDSWRRERHDLRSRLLWGGFGPLQSGMWAAPGRVDVAALVDGLGLDAHLKAFQGAAVAPTDAARLIDAAFDVPGIARRYEAFLSRWDRPEPAAEADDLARQLLLHTDWLDLVRRDPHLPAEHLPADWPAVRAEKVFHSLAHRYEEPARARAAEILDGIALD</sequence>
<dbReference type="PIRSF" id="PIRSF020623">
    <property type="entry name" value="PaaX"/>
    <property type="match status" value="1"/>
</dbReference>
<dbReference type="EMBL" id="BAABHK010000002">
    <property type="protein sequence ID" value="GAA4623350.1"/>
    <property type="molecule type" value="Genomic_DNA"/>
</dbReference>
<dbReference type="PANTHER" id="PTHR30319">
    <property type="entry name" value="PHENYLACETIC ACID REGULATOR-RELATED TRANSCRIPTIONAL REPRESSOR"/>
    <property type="match status" value="1"/>
</dbReference>
<evidence type="ECO:0000313" key="5">
    <source>
        <dbReference type="Proteomes" id="UP001501442"/>
    </source>
</evidence>
<dbReference type="Gene3D" id="3.30.70.2650">
    <property type="match status" value="1"/>
</dbReference>
<gene>
    <name evidence="4" type="ORF">GCM10023196_019190</name>
</gene>
<name>A0ABP8U8X9_9ACTN</name>
<dbReference type="Gene3D" id="1.10.10.10">
    <property type="entry name" value="Winged helix-like DNA-binding domain superfamily/Winged helix DNA-binding domain"/>
    <property type="match status" value="1"/>
</dbReference>
<accession>A0ABP8U8X9</accession>
<dbReference type="Pfam" id="PF08223">
    <property type="entry name" value="PaaX_C"/>
    <property type="match status" value="1"/>
</dbReference>
<dbReference type="InterPro" id="IPR036390">
    <property type="entry name" value="WH_DNA-bd_sf"/>
</dbReference>
<evidence type="ECO:0000259" key="2">
    <source>
        <dbReference type="Pfam" id="PF08223"/>
    </source>
</evidence>
<dbReference type="Proteomes" id="UP001501442">
    <property type="component" value="Unassembled WGS sequence"/>
</dbReference>
<comment type="caution">
    <text evidence="4">The sequence shown here is derived from an EMBL/GenBank/DDBJ whole genome shotgun (WGS) entry which is preliminary data.</text>
</comment>
<evidence type="ECO:0000259" key="1">
    <source>
        <dbReference type="Pfam" id="PF07848"/>
    </source>
</evidence>
<protein>
    <submittedName>
        <fullName evidence="4">PaaX family transcriptional regulator C-terminal domain-containing protein</fullName>
    </submittedName>
</protein>
<dbReference type="Pfam" id="PF07848">
    <property type="entry name" value="PaaX"/>
    <property type="match status" value="1"/>
</dbReference>
<dbReference type="SUPFAM" id="SSF46785">
    <property type="entry name" value="Winged helix' DNA-binding domain"/>
    <property type="match status" value="1"/>
</dbReference>
<dbReference type="InterPro" id="IPR011965">
    <property type="entry name" value="PaaX_trns_reg"/>
</dbReference>
<dbReference type="InterPro" id="IPR012906">
    <property type="entry name" value="PaaX-like_N"/>
</dbReference>
<feature type="domain" description="Transcriptional repressor PaaX-like N-terminal" evidence="1">
    <location>
        <begin position="49"/>
        <end position="117"/>
    </location>
</feature>
<dbReference type="InterPro" id="IPR013225">
    <property type="entry name" value="PaaX_C"/>
</dbReference>
<dbReference type="Pfam" id="PF20803">
    <property type="entry name" value="PaaX_M"/>
    <property type="match status" value="1"/>
</dbReference>
<keyword evidence="5" id="KW-1185">Reference proteome</keyword>
<evidence type="ECO:0000313" key="4">
    <source>
        <dbReference type="EMBL" id="GAA4623350.1"/>
    </source>
</evidence>
<evidence type="ECO:0000259" key="3">
    <source>
        <dbReference type="Pfam" id="PF20803"/>
    </source>
</evidence>
<dbReference type="Gene3D" id="1.20.58.1460">
    <property type="match status" value="1"/>
</dbReference>
<feature type="domain" description="Transcriptional repressor PaaX-like C-terminal" evidence="2">
    <location>
        <begin position="224"/>
        <end position="299"/>
    </location>
</feature>
<proteinExistence type="predicted"/>
<dbReference type="InterPro" id="IPR036388">
    <property type="entry name" value="WH-like_DNA-bd_sf"/>
</dbReference>
<feature type="domain" description="Transcriptional repressor PaaX-like central Cas2-like" evidence="3">
    <location>
        <begin position="137"/>
        <end position="215"/>
    </location>
</feature>
<organism evidence="4 5">
    <name type="scientific">Actinoallomurus vinaceus</name>
    <dbReference type="NCBI Taxonomy" id="1080074"/>
    <lineage>
        <taxon>Bacteria</taxon>
        <taxon>Bacillati</taxon>
        <taxon>Actinomycetota</taxon>
        <taxon>Actinomycetes</taxon>
        <taxon>Streptosporangiales</taxon>
        <taxon>Thermomonosporaceae</taxon>
        <taxon>Actinoallomurus</taxon>
    </lineage>
</organism>
<reference evidence="5" key="1">
    <citation type="journal article" date="2019" name="Int. J. Syst. Evol. Microbiol.">
        <title>The Global Catalogue of Microorganisms (GCM) 10K type strain sequencing project: providing services to taxonomists for standard genome sequencing and annotation.</title>
        <authorList>
            <consortium name="The Broad Institute Genomics Platform"/>
            <consortium name="The Broad Institute Genome Sequencing Center for Infectious Disease"/>
            <person name="Wu L."/>
            <person name="Ma J."/>
        </authorList>
    </citation>
    <scope>NUCLEOTIDE SEQUENCE [LARGE SCALE GENOMIC DNA]</scope>
    <source>
        <strain evidence="5">JCM 17939</strain>
    </source>
</reference>
<dbReference type="InterPro" id="IPR048846">
    <property type="entry name" value="PaaX-like_central"/>
</dbReference>